<protein>
    <recommendedName>
        <fullName evidence="2">Ribonuclease R winged-helix domain-containing protein</fullName>
    </recommendedName>
</protein>
<evidence type="ECO:0000313" key="3">
    <source>
        <dbReference type="EMBL" id="KKM80095.1"/>
    </source>
</evidence>
<accession>A0A0F9MTX0</accession>
<name>A0A0F9MTX0_9ZZZZ</name>
<sequence>MTKENTQDPHSQREAENYENPIPSREFILEILKQNDRPLSRRAISKVLDIKGEEQTEALRRRLRAMERDGQILRNRKNAYDVVSTKSLITGRVMGHP</sequence>
<feature type="domain" description="Ribonuclease R winged-helix" evidence="2">
    <location>
        <begin position="27"/>
        <end position="78"/>
    </location>
</feature>
<dbReference type="Pfam" id="PF08461">
    <property type="entry name" value="WHD_RNase_R"/>
    <property type="match status" value="1"/>
</dbReference>
<comment type="caution">
    <text evidence="3">The sequence shown here is derived from an EMBL/GenBank/DDBJ whole genome shotgun (WGS) entry which is preliminary data.</text>
</comment>
<feature type="non-terminal residue" evidence="3">
    <location>
        <position position="97"/>
    </location>
</feature>
<dbReference type="AlphaFoldDB" id="A0A0F9MTX0"/>
<organism evidence="3">
    <name type="scientific">marine sediment metagenome</name>
    <dbReference type="NCBI Taxonomy" id="412755"/>
    <lineage>
        <taxon>unclassified sequences</taxon>
        <taxon>metagenomes</taxon>
        <taxon>ecological metagenomes</taxon>
    </lineage>
</organism>
<evidence type="ECO:0000259" key="2">
    <source>
        <dbReference type="Pfam" id="PF08461"/>
    </source>
</evidence>
<dbReference type="EMBL" id="LAZR01008235">
    <property type="protein sequence ID" value="KKM80095.1"/>
    <property type="molecule type" value="Genomic_DNA"/>
</dbReference>
<evidence type="ECO:0000256" key="1">
    <source>
        <dbReference type="SAM" id="MobiDB-lite"/>
    </source>
</evidence>
<feature type="compositionally biased region" description="Basic and acidic residues" evidence="1">
    <location>
        <begin position="1"/>
        <end position="16"/>
    </location>
</feature>
<feature type="region of interest" description="Disordered" evidence="1">
    <location>
        <begin position="1"/>
        <end position="21"/>
    </location>
</feature>
<gene>
    <name evidence="3" type="ORF">LCGC14_1343390</name>
</gene>
<reference evidence="3" key="1">
    <citation type="journal article" date="2015" name="Nature">
        <title>Complex archaea that bridge the gap between prokaryotes and eukaryotes.</title>
        <authorList>
            <person name="Spang A."/>
            <person name="Saw J.H."/>
            <person name="Jorgensen S.L."/>
            <person name="Zaremba-Niedzwiedzka K."/>
            <person name="Martijn J."/>
            <person name="Lind A.E."/>
            <person name="van Eijk R."/>
            <person name="Schleper C."/>
            <person name="Guy L."/>
            <person name="Ettema T.J."/>
        </authorList>
    </citation>
    <scope>NUCLEOTIDE SEQUENCE</scope>
</reference>
<proteinExistence type="predicted"/>
<dbReference type="InterPro" id="IPR013668">
    <property type="entry name" value="RNase_R_HTH_12"/>
</dbReference>